<sequence length="186" mass="20495">MDRRDIFNLPNCLTALRIGLTPLFLLLLFADTWYWKSLAFVVFSAASLTDFYDGKLARAGNQETPLGRFLDPLADKTLVTSALVALALDKMVNLWLVVPVVGRDILITGMRLYAVSRGRQMVTSRLAKWKTAVQLFTVLFILFAIGLEEAMGRFATDGVFLLDDALIQLLATALLAGVLLLTLLSG</sequence>
<dbReference type="PROSITE" id="PS00379">
    <property type="entry name" value="CDP_ALCOHOL_P_TRANSF"/>
    <property type="match status" value="1"/>
</dbReference>
<evidence type="ECO:0000313" key="12">
    <source>
        <dbReference type="EMBL" id="SVE48951.1"/>
    </source>
</evidence>
<organism evidence="12">
    <name type="scientific">marine metagenome</name>
    <dbReference type="NCBI Taxonomy" id="408172"/>
    <lineage>
        <taxon>unclassified sequences</taxon>
        <taxon>metagenomes</taxon>
        <taxon>ecological metagenomes</taxon>
    </lineage>
</organism>
<dbReference type="PIRSF" id="PIRSF000847">
    <property type="entry name" value="Phos_ph_gly_syn"/>
    <property type="match status" value="1"/>
</dbReference>
<evidence type="ECO:0000256" key="8">
    <source>
        <dbReference type="ARBA" id="ARBA00023136"/>
    </source>
</evidence>
<protein>
    <recommendedName>
        <fullName evidence="13">CDP-diacylglycerol--glycerol-3-phosphate 3-phosphatidyltransferase</fullName>
    </recommendedName>
</protein>
<evidence type="ECO:0000256" key="10">
    <source>
        <dbReference type="ARBA" id="ARBA00023264"/>
    </source>
</evidence>
<dbReference type="Gene3D" id="1.20.120.1760">
    <property type="match status" value="1"/>
</dbReference>
<feature type="transmembrane region" description="Helical" evidence="11">
    <location>
        <begin position="165"/>
        <end position="184"/>
    </location>
</feature>
<dbReference type="AlphaFoldDB" id="A0A383DWT2"/>
<evidence type="ECO:0000256" key="1">
    <source>
        <dbReference type="ARBA" id="ARBA00004141"/>
    </source>
</evidence>
<evidence type="ECO:0000256" key="7">
    <source>
        <dbReference type="ARBA" id="ARBA00023098"/>
    </source>
</evidence>
<name>A0A383DWT2_9ZZZZ</name>
<keyword evidence="5 11" id="KW-0812">Transmembrane</keyword>
<keyword evidence="8 11" id="KW-0472">Membrane</keyword>
<keyword evidence="9" id="KW-0594">Phospholipid biosynthesis</keyword>
<keyword evidence="4" id="KW-0808">Transferase</keyword>
<keyword evidence="3" id="KW-0444">Lipid biosynthesis</keyword>
<keyword evidence="7" id="KW-0443">Lipid metabolism</keyword>
<comment type="subcellular location">
    <subcellularLocation>
        <location evidence="1">Membrane</location>
        <topology evidence="1">Multi-pass membrane protein</topology>
    </subcellularLocation>
</comment>
<feature type="transmembrane region" description="Helical" evidence="11">
    <location>
        <begin position="94"/>
        <end position="114"/>
    </location>
</feature>
<keyword evidence="6 11" id="KW-1133">Transmembrane helix</keyword>
<dbReference type="PANTHER" id="PTHR14269">
    <property type="entry name" value="CDP-DIACYLGLYCEROL--GLYCEROL-3-PHOSPHATE 3-PHOSPHATIDYLTRANSFERASE-RELATED"/>
    <property type="match status" value="1"/>
</dbReference>
<dbReference type="InterPro" id="IPR043130">
    <property type="entry name" value="CDP-OH_PTrfase_TM_dom"/>
</dbReference>
<dbReference type="Pfam" id="PF01066">
    <property type="entry name" value="CDP-OH_P_transf"/>
    <property type="match status" value="1"/>
</dbReference>
<reference evidence="12" key="1">
    <citation type="submission" date="2018-05" db="EMBL/GenBank/DDBJ databases">
        <authorList>
            <person name="Lanie J.A."/>
            <person name="Ng W.-L."/>
            <person name="Kazmierczak K.M."/>
            <person name="Andrzejewski T.M."/>
            <person name="Davidsen T.M."/>
            <person name="Wayne K.J."/>
            <person name="Tettelin H."/>
            <person name="Glass J.I."/>
            <person name="Rusch D."/>
            <person name="Podicherti R."/>
            <person name="Tsui H.-C.T."/>
            <person name="Winkler M.E."/>
        </authorList>
    </citation>
    <scope>NUCLEOTIDE SEQUENCE</scope>
</reference>
<dbReference type="EMBL" id="UINC01220855">
    <property type="protein sequence ID" value="SVE48951.1"/>
    <property type="molecule type" value="Genomic_DNA"/>
</dbReference>
<evidence type="ECO:0000256" key="3">
    <source>
        <dbReference type="ARBA" id="ARBA00022516"/>
    </source>
</evidence>
<feature type="non-terminal residue" evidence="12">
    <location>
        <position position="186"/>
    </location>
</feature>
<keyword evidence="10" id="KW-1208">Phospholipid metabolism</keyword>
<dbReference type="InterPro" id="IPR000462">
    <property type="entry name" value="CDP-OH_P_trans"/>
</dbReference>
<dbReference type="GO" id="GO:0016020">
    <property type="term" value="C:membrane"/>
    <property type="evidence" value="ECO:0007669"/>
    <property type="project" value="UniProtKB-SubCell"/>
</dbReference>
<evidence type="ECO:0008006" key="13">
    <source>
        <dbReference type="Google" id="ProtNLM"/>
    </source>
</evidence>
<dbReference type="PANTHER" id="PTHR14269:SF62">
    <property type="entry name" value="CDP-DIACYLGLYCEROL--GLYCEROL-3-PHOSPHATE 3-PHOSPHATIDYLTRANSFERASE 1, CHLOROPLASTIC"/>
    <property type="match status" value="1"/>
</dbReference>
<dbReference type="InterPro" id="IPR048254">
    <property type="entry name" value="CDP_ALCOHOL_P_TRANSF_CS"/>
</dbReference>
<proteinExistence type="inferred from homology"/>
<evidence type="ECO:0000256" key="6">
    <source>
        <dbReference type="ARBA" id="ARBA00022989"/>
    </source>
</evidence>
<dbReference type="InterPro" id="IPR050324">
    <property type="entry name" value="CDP-alcohol_PTase-I"/>
</dbReference>
<dbReference type="InterPro" id="IPR004570">
    <property type="entry name" value="Phosphatidylglycerol_P_synth"/>
</dbReference>
<feature type="transmembrane region" description="Helical" evidence="11">
    <location>
        <begin position="12"/>
        <end position="35"/>
    </location>
</feature>
<evidence type="ECO:0000256" key="4">
    <source>
        <dbReference type="ARBA" id="ARBA00022679"/>
    </source>
</evidence>
<evidence type="ECO:0000256" key="9">
    <source>
        <dbReference type="ARBA" id="ARBA00023209"/>
    </source>
</evidence>
<accession>A0A383DWT2</accession>
<comment type="similarity">
    <text evidence="2">Belongs to the CDP-alcohol phosphatidyltransferase class-I family.</text>
</comment>
<evidence type="ECO:0000256" key="11">
    <source>
        <dbReference type="SAM" id="Phobius"/>
    </source>
</evidence>
<feature type="transmembrane region" description="Helical" evidence="11">
    <location>
        <begin position="126"/>
        <end position="145"/>
    </location>
</feature>
<gene>
    <name evidence="12" type="ORF">METZ01_LOCUS501805</name>
</gene>
<dbReference type="GO" id="GO:0046474">
    <property type="term" value="P:glycerophospholipid biosynthetic process"/>
    <property type="evidence" value="ECO:0007669"/>
    <property type="project" value="TreeGrafter"/>
</dbReference>
<dbReference type="GO" id="GO:0008444">
    <property type="term" value="F:CDP-diacylglycerol-glycerol-3-phosphate 3-phosphatidyltransferase activity"/>
    <property type="evidence" value="ECO:0007669"/>
    <property type="project" value="InterPro"/>
</dbReference>
<evidence type="ECO:0000256" key="5">
    <source>
        <dbReference type="ARBA" id="ARBA00022692"/>
    </source>
</evidence>
<evidence type="ECO:0000256" key="2">
    <source>
        <dbReference type="ARBA" id="ARBA00010441"/>
    </source>
</evidence>